<keyword evidence="3" id="KW-0346">Stress response</keyword>
<feature type="chain" id="PRO_5012409192" evidence="1">
    <location>
        <begin position="25"/>
        <end position="143"/>
    </location>
</feature>
<dbReference type="Proteomes" id="UP000184406">
    <property type="component" value="Unassembled WGS sequence"/>
</dbReference>
<evidence type="ECO:0000313" key="3">
    <source>
        <dbReference type="EMBL" id="SHF00721.1"/>
    </source>
</evidence>
<reference evidence="4" key="1">
    <citation type="submission" date="2016-11" db="EMBL/GenBank/DDBJ databases">
        <authorList>
            <person name="Varghese N."/>
            <person name="Submissions S."/>
        </authorList>
    </citation>
    <scope>NUCLEOTIDE SEQUENCE [LARGE SCALE GENOMIC DNA]</scope>
    <source>
        <strain evidence="4">DSM 17539</strain>
    </source>
</reference>
<dbReference type="InterPro" id="IPR053147">
    <property type="entry name" value="Hsp_HslJ-like"/>
</dbReference>
<dbReference type="OrthoDB" id="880459at2"/>
<keyword evidence="4" id="KW-1185">Reference proteome</keyword>
<name>A0A1M4Y4N6_9FLAO</name>
<dbReference type="EMBL" id="FQUX01000002">
    <property type="protein sequence ID" value="SHF00721.1"/>
    <property type="molecule type" value="Genomic_DNA"/>
</dbReference>
<evidence type="ECO:0000313" key="4">
    <source>
        <dbReference type="Proteomes" id="UP000184406"/>
    </source>
</evidence>
<dbReference type="PANTHER" id="PTHR35535:SF2">
    <property type="entry name" value="DUF306 DOMAIN-CONTAINING PROTEIN"/>
    <property type="match status" value="1"/>
</dbReference>
<feature type="signal peptide" evidence="1">
    <location>
        <begin position="1"/>
        <end position="24"/>
    </location>
</feature>
<dbReference type="PANTHER" id="PTHR35535">
    <property type="entry name" value="HEAT SHOCK PROTEIN HSLJ"/>
    <property type="match status" value="1"/>
</dbReference>
<dbReference type="Gene3D" id="2.40.128.270">
    <property type="match status" value="1"/>
</dbReference>
<dbReference type="PROSITE" id="PS51257">
    <property type="entry name" value="PROKAR_LIPOPROTEIN"/>
    <property type="match status" value="1"/>
</dbReference>
<proteinExistence type="predicted"/>
<evidence type="ECO:0000256" key="1">
    <source>
        <dbReference type="SAM" id="SignalP"/>
    </source>
</evidence>
<accession>A0A1M4Y4N6</accession>
<evidence type="ECO:0000259" key="2">
    <source>
        <dbReference type="Pfam" id="PF03724"/>
    </source>
</evidence>
<dbReference type="RefSeq" id="WP_072861160.1">
    <property type="nucleotide sequence ID" value="NZ_FQUX01000002.1"/>
</dbReference>
<dbReference type="InterPro" id="IPR038670">
    <property type="entry name" value="HslJ-like_sf"/>
</dbReference>
<dbReference type="Pfam" id="PF03724">
    <property type="entry name" value="META"/>
    <property type="match status" value="1"/>
</dbReference>
<dbReference type="InterPro" id="IPR005184">
    <property type="entry name" value="DUF306_Meta_HslJ"/>
</dbReference>
<organism evidence="3 4">
    <name type="scientific">Arenibacter palladensis</name>
    <dbReference type="NCBI Taxonomy" id="237373"/>
    <lineage>
        <taxon>Bacteria</taxon>
        <taxon>Pseudomonadati</taxon>
        <taxon>Bacteroidota</taxon>
        <taxon>Flavobacteriia</taxon>
        <taxon>Flavobacteriales</taxon>
        <taxon>Flavobacteriaceae</taxon>
        <taxon>Arenibacter</taxon>
    </lineage>
</organism>
<gene>
    <name evidence="3" type="ORF">SAMN03080594_102315</name>
</gene>
<protein>
    <submittedName>
        <fullName evidence="3">Heat shock protein HslJ</fullName>
    </submittedName>
</protein>
<feature type="domain" description="DUF306" evidence="2">
    <location>
        <begin position="29"/>
        <end position="131"/>
    </location>
</feature>
<keyword evidence="1" id="KW-0732">Signal</keyword>
<sequence length="143" mass="15975">MKKNYILVSTLLFMVVIVSCTATKNGSNNNLYNSIWELEYISGTRIAFDGLYPDKKPVISFNQTTGKITGNNSCNGYSADFKIDGNSITIGEPGPSTMMYCGDGEPQFLNMMKKINAFSLDKEGRLNLMIGEIPMMRFKKIKE</sequence>
<dbReference type="AlphaFoldDB" id="A0A1M4Y4N6"/>